<evidence type="ECO:0000313" key="2">
    <source>
        <dbReference type="Proteomes" id="UP000215335"/>
    </source>
</evidence>
<dbReference type="OrthoDB" id="7701830at2759"/>
<gene>
    <name evidence="1" type="ORF">TSAR_004290</name>
</gene>
<evidence type="ECO:0000313" key="1">
    <source>
        <dbReference type="EMBL" id="OXU24715.1"/>
    </source>
</evidence>
<keyword evidence="2" id="KW-1185">Reference proteome</keyword>
<sequence length="99" mass="11727">MLARDIVKNANDVWVEQFLRKISPLRQRRVFKKIKAYLREKGLSKEDVKKGIIQIMTKPRVPLAKIEMYISVLLSRLIVFVIELQLFSEYVEYLISHGH</sequence>
<dbReference type="EMBL" id="NNAY01001213">
    <property type="protein sequence ID" value="OXU24715.1"/>
    <property type="molecule type" value="Genomic_DNA"/>
</dbReference>
<name>A0A232F1W3_9HYME</name>
<protein>
    <submittedName>
        <fullName evidence="1">Uncharacterized protein</fullName>
    </submittedName>
</protein>
<reference evidence="1 2" key="1">
    <citation type="journal article" date="2017" name="Curr. Biol.">
        <title>The Evolution of Venom by Co-option of Single-Copy Genes.</title>
        <authorList>
            <person name="Martinson E.O."/>
            <person name="Mrinalini"/>
            <person name="Kelkar Y.D."/>
            <person name="Chang C.H."/>
            <person name="Werren J.H."/>
        </authorList>
    </citation>
    <scope>NUCLEOTIDE SEQUENCE [LARGE SCALE GENOMIC DNA]</scope>
    <source>
        <strain evidence="1 2">Alberta</strain>
        <tissue evidence="1">Whole body</tissue>
    </source>
</reference>
<proteinExistence type="predicted"/>
<dbReference type="Proteomes" id="UP000215335">
    <property type="component" value="Unassembled WGS sequence"/>
</dbReference>
<comment type="caution">
    <text evidence="1">The sequence shown here is derived from an EMBL/GenBank/DDBJ whole genome shotgun (WGS) entry which is preliminary data.</text>
</comment>
<accession>A0A232F1W3</accession>
<dbReference type="AlphaFoldDB" id="A0A232F1W3"/>
<organism evidence="1 2">
    <name type="scientific">Trichomalopsis sarcophagae</name>
    <dbReference type="NCBI Taxonomy" id="543379"/>
    <lineage>
        <taxon>Eukaryota</taxon>
        <taxon>Metazoa</taxon>
        <taxon>Ecdysozoa</taxon>
        <taxon>Arthropoda</taxon>
        <taxon>Hexapoda</taxon>
        <taxon>Insecta</taxon>
        <taxon>Pterygota</taxon>
        <taxon>Neoptera</taxon>
        <taxon>Endopterygota</taxon>
        <taxon>Hymenoptera</taxon>
        <taxon>Apocrita</taxon>
        <taxon>Proctotrupomorpha</taxon>
        <taxon>Chalcidoidea</taxon>
        <taxon>Pteromalidae</taxon>
        <taxon>Pteromalinae</taxon>
        <taxon>Trichomalopsis</taxon>
    </lineage>
</organism>